<dbReference type="HOGENOM" id="CLU_2839497_0_0_2"/>
<name>A0A060HKR4_9ARCH</name>
<gene>
    <name evidence="2" type="ORF">NVIE_018140</name>
</gene>
<proteinExistence type="predicted"/>
<dbReference type="STRING" id="926571.NVIE_018140"/>
<dbReference type="Proteomes" id="UP000027093">
    <property type="component" value="Chromosome"/>
</dbReference>
<evidence type="ECO:0000256" key="1">
    <source>
        <dbReference type="SAM" id="Phobius"/>
    </source>
</evidence>
<sequence length="65" mass="7364">MQDMNEVLFTFVLPSYSLATIVVIYTLIGLFISAMSALALYRMIIGKSKSLTTQDDEFGHPFKRE</sequence>
<protein>
    <submittedName>
        <fullName evidence="2">Uncharacterized protein</fullName>
    </submittedName>
</protein>
<evidence type="ECO:0000313" key="2">
    <source>
        <dbReference type="EMBL" id="AIC16073.1"/>
    </source>
</evidence>
<dbReference type="KEGG" id="nvn:NVIE_018140"/>
<feature type="transmembrane region" description="Helical" evidence="1">
    <location>
        <begin position="16"/>
        <end position="41"/>
    </location>
</feature>
<evidence type="ECO:0000313" key="3">
    <source>
        <dbReference type="Proteomes" id="UP000027093"/>
    </source>
</evidence>
<keyword evidence="1" id="KW-0812">Transmembrane</keyword>
<organism evidence="2 3">
    <name type="scientific">Nitrososphaera viennensis EN76</name>
    <dbReference type="NCBI Taxonomy" id="926571"/>
    <lineage>
        <taxon>Archaea</taxon>
        <taxon>Nitrososphaerota</taxon>
        <taxon>Nitrososphaeria</taxon>
        <taxon>Nitrososphaerales</taxon>
        <taxon>Nitrososphaeraceae</taxon>
        <taxon>Nitrososphaera</taxon>
    </lineage>
</organism>
<reference evidence="2 3" key="1">
    <citation type="journal article" date="2014" name="Int. J. Syst. Evol. Microbiol.">
        <title>Nitrososphaera viennensis gen. nov., sp. nov., an aerobic and mesophilic, ammonia-oxidizing archaeon from soil and a member of the archaeal phylum Thaumarchaeota.</title>
        <authorList>
            <person name="Stieglmeier M."/>
            <person name="Klingl A."/>
            <person name="Alves R.J."/>
            <person name="Rittmann S.K."/>
            <person name="Melcher M."/>
            <person name="Leisch N."/>
            <person name="Schleper C."/>
        </authorList>
    </citation>
    <scope>NUCLEOTIDE SEQUENCE [LARGE SCALE GENOMIC DNA]</scope>
    <source>
        <strain evidence="2">EN76</strain>
    </source>
</reference>
<dbReference type="AlphaFoldDB" id="A0A060HKR4"/>
<keyword evidence="1" id="KW-1133">Transmembrane helix</keyword>
<accession>A0A060HKR4</accession>
<keyword evidence="1" id="KW-0472">Membrane</keyword>
<keyword evidence="3" id="KW-1185">Reference proteome</keyword>
<dbReference type="EMBL" id="CP007536">
    <property type="protein sequence ID" value="AIC16073.1"/>
    <property type="molecule type" value="Genomic_DNA"/>
</dbReference>